<feature type="compositionally biased region" description="Polar residues" evidence="2">
    <location>
        <begin position="1476"/>
        <end position="1493"/>
    </location>
</feature>
<feature type="compositionally biased region" description="Polar residues" evidence="2">
    <location>
        <begin position="1653"/>
        <end position="1674"/>
    </location>
</feature>
<protein>
    <submittedName>
        <fullName evidence="3">Uncharacterized protein</fullName>
    </submittedName>
</protein>
<feature type="compositionally biased region" description="Polar residues" evidence="2">
    <location>
        <begin position="1917"/>
        <end position="1936"/>
    </location>
</feature>
<organism evidence="3 4">
    <name type="scientific">Plasmodium ovale wallikeri</name>
    <dbReference type="NCBI Taxonomy" id="864142"/>
    <lineage>
        <taxon>Eukaryota</taxon>
        <taxon>Sar</taxon>
        <taxon>Alveolata</taxon>
        <taxon>Apicomplexa</taxon>
        <taxon>Aconoidasida</taxon>
        <taxon>Haemosporida</taxon>
        <taxon>Plasmodiidae</taxon>
        <taxon>Plasmodium</taxon>
        <taxon>Plasmodium (Plasmodium)</taxon>
    </lineage>
</organism>
<evidence type="ECO:0000313" key="4">
    <source>
        <dbReference type="Proteomes" id="UP000078555"/>
    </source>
</evidence>
<keyword evidence="4" id="KW-1185">Reference proteome</keyword>
<accession>A0A1A9AK01</accession>
<feature type="compositionally biased region" description="Basic and acidic residues" evidence="2">
    <location>
        <begin position="583"/>
        <end position="592"/>
    </location>
</feature>
<keyword evidence="1" id="KW-0175">Coiled coil</keyword>
<dbReference type="EMBL" id="FLRD01001096">
    <property type="protein sequence ID" value="SBT56512.1"/>
    <property type="molecule type" value="Genomic_DNA"/>
</dbReference>
<evidence type="ECO:0000256" key="1">
    <source>
        <dbReference type="SAM" id="Coils"/>
    </source>
</evidence>
<evidence type="ECO:0000313" key="3">
    <source>
        <dbReference type="EMBL" id="SBT56512.1"/>
    </source>
</evidence>
<feature type="region of interest" description="Disordered" evidence="2">
    <location>
        <begin position="1458"/>
        <end position="1493"/>
    </location>
</feature>
<feature type="region of interest" description="Disordered" evidence="2">
    <location>
        <begin position="1583"/>
        <end position="1942"/>
    </location>
</feature>
<sequence length="2171" mass="246884">MLTDEDGDKDKVQVTSCCWLSRPQIKNFERKRRNLHREDDKVIPNFHMCATSVALPIIKLKNDLNCISENKHINRLRDKKGKEKGKNINILNEDEICSVLLRSKAFNETWKMVNHFMNSFIYNYVNDMINKEVNFLNTNLCLKDDKLSLLIVKTQTCAFVNLLQYRILTEKLKIVNRCSSVRGEDHQDGCQDGYKDACQDDLPHNCSRDSPGGVLTRKNAEGQSVMYEPLQNRKNITSCIIHVYSHDTVENIIIRIIKKVKRNHFLRIDKNSVSDIFRKIVKRKNGVLIIFVKNYFKLKSSTFSSLILYLNHLKEVNSLNISIIITNSCIQSALNNLDPFIKKHVHVNIFNLYLNYFNLIEHIIFSPLFNNILFKLKEYNSLIDHIFFCNQDITFLKIKYILYMFIRDFYDKKILSFLNIPLTYFNKKVDDEIRQKTYKIEGYTKRFNNFKSDIIHSLNSIDVYNIHEKYVLLLYASNFYQMHINYLKCKGNLHTFYIMNKQRVKKKGSNDSMSICGEGEEFAKTRKGRKITFPTDCKSGIQREDKVKKINGSVKNSDNRKFQRKAKSDAKLDGHALGQTSTRADDEPGGKELDEYVHTGKKKNKRVLCKSSELLGKDSNSVSEQILKRQKVKNGPFYNCIKHFNFMKCEQGQMCLGDGCSANGKRGYFDEAGQEGSSKILSFHDQTKGVIALHNQHSEENALGEKHNENFKSDDNWGNIDKSRDTCKSTERNNETRMENRETPMHEIILMPQKDCTKKKLKNNEHFKNYYFQNYALYNLSESLSPIKRLGNNEFVDDCNCVKQYIINNLSTHMKLEHNLDCFGMIKKEWDKNEYVKIYKYEKMVTHMDTYLYCKQKDIGSRGKKKVNTNDKIKNELVMNEKESLQKTLLLYLHKCLIQSISKKMIVFLYKKKKYNICLTIVNMILKYIPTYTSLRKRIKILKELFKNYEQKYGIQNVEELKRASDEIEKELKQTLNTMCDILINLYVNKIHILKKIMDDIYIFLKDVSYVCKLEKYVHKKTYSSSLNMSLFLQKLNLLILYLDISIDLKKRKESNKCHDESKKMGNLVTLNRNIFPINSEISTNTTNYCLHTNHNNEYCLTPKSVERYDQVDNHTNGQVKNIYENVLRMTTNTTGCDSETCSSAYKSTPGHGEKSSIADKVCCNCGSNCIYLAVNDGEAEMFEESEKKKRRSMTVANYLHRGDSSSVDLTCIEFLLVFFCEYFYFLLIPCIYLLPLANACITHDHAADFFDILNINLQMKLLHILNYNRIEVKDLTCLNLSTSLNYNTFTAIRNAILRREGGKKKETHFGNQLASKNSELTKFSVDNIENNALMEDIVIIFRIIQCMNTKHVNVCSMFIEFIRVKLRWPRAEGGRDSDGGSGSDSANVRRSICKGRRNAHRSSGSTKELVPHECCETFQELFYQFIIAIMSLFYFMKIIHIPSSFVKGRDETELSSSFKHDSQCSNLEEKDEVTTENTGVQNGENGDQTELKSPSVNEIEKVHAKERLLANGDETTSSFVGCVNPAAEQRYKNYVFDMLSVFQLFVVPYLFPFFPAPFICSFSKLNCEIYNPKSRSYQQIPVENTPTNSLHPPIVPDLDQKSRGKGGSSIPSGDAGTEKKKSHVNIHPKTQPPASNSLISSPSNAKIDDTDNGQNADFKTKSTVSPDNNQGATRQPAEATDAKTQSPQQFPEPPSSIPPKDSLAVNVPDTLPSVTRDQGAVSDSTLITISATSDTAKSTQNIPSPSAPDLSLDQSQTQPPAVAPVTDKYSQESTPPDLVSKSTHQGASLNSASDPVLAPSQTEASNSNASETSSKATISTPGPSLSQDSHLSTPSTQPVVTTSIDTTLTQSTTSLSGPPTITVSAMSTNTVPSITGIKSTTGGSGEPNTPLTTIPDSQDPNSASPKNQKDALPPDTGTNFSDTSSSPTIANSNINLLPDPSSGPPHLHLSIPYPGLSSGVSPVGLLPVHFSTSTVVTKQADDKKITSPKDAPQQNKDITQVSIMSLPKGTQSNNKPSIIPTKFPPLTSIIPTIYTPFGFLLGRRRKRKKQDLRRILEIPEKPTYESPNITVHELEDPNLLGQIVENDAYTKLLKINRYKQEMQKRKKKNKKTLIEVHMEVLEEYKSDEWELHKGDFLEICLRGFIKKFIVIKEKTYIKKSVNSKILAIYI</sequence>
<proteinExistence type="predicted"/>
<feature type="compositionally biased region" description="Basic and acidic residues" evidence="2">
    <location>
        <begin position="557"/>
        <end position="574"/>
    </location>
</feature>
<feature type="compositionally biased region" description="Polar residues" evidence="2">
    <location>
        <begin position="1816"/>
        <end position="1832"/>
    </location>
</feature>
<feature type="compositionally biased region" description="Polar residues" evidence="2">
    <location>
        <begin position="1713"/>
        <end position="1745"/>
    </location>
</feature>
<name>A0A1A9AK01_PLAOA</name>
<feature type="compositionally biased region" description="Low complexity" evidence="2">
    <location>
        <begin position="1833"/>
        <end position="1857"/>
    </location>
</feature>
<reference evidence="4" key="1">
    <citation type="submission" date="2016-05" db="EMBL/GenBank/DDBJ databases">
        <authorList>
            <person name="Naeem Raeece"/>
        </authorList>
    </citation>
    <scope>NUCLEOTIDE SEQUENCE [LARGE SCALE GENOMIC DNA]</scope>
</reference>
<feature type="compositionally biased region" description="Polar residues" evidence="2">
    <location>
        <begin position="1887"/>
        <end position="1907"/>
    </location>
</feature>
<gene>
    <name evidence="3" type="ORF">POVWA1_076640</name>
</gene>
<feature type="coiled-coil region" evidence="1">
    <location>
        <begin position="932"/>
        <end position="978"/>
    </location>
</feature>
<evidence type="ECO:0000256" key="2">
    <source>
        <dbReference type="SAM" id="MobiDB-lite"/>
    </source>
</evidence>
<feature type="compositionally biased region" description="Low complexity" evidence="2">
    <location>
        <begin position="1803"/>
        <end position="1815"/>
    </location>
</feature>
<feature type="compositionally biased region" description="Polar residues" evidence="2">
    <location>
        <begin position="1781"/>
        <end position="1794"/>
    </location>
</feature>
<feature type="region of interest" description="Disordered" evidence="2">
    <location>
        <begin position="1977"/>
        <end position="1998"/>
    </location>
</feature>
<feature type="region of interest" description="Disordered" evidence="2">
    <location>
        <begin position="550"/>
        <end position="592"/>
    </location>
</feature>
<feature type="compositionally biased region" description="Polar residues" evidence="2">
    <location>
        <begin position="1858"/>
        <end position="1873"/>
    </location>
</feature>
<feature type="compositionally biased region" description="Polar residues" evidence="2">
    <location>
        <begin position="1633"/>
        <end position="1645"/>
    </location>
</feature>
<dbReference type="Proteomes" id="UP000078555">
    <property type="component" value="Unassembled WGS sequence"/>
</dbReference>